<dbReference type="SUPFAM" id="SSF55785">
    <property type="entry name" value="PYP-like sensor domain (PAS domain)"/>
    <property type="match status" value="6"/>
</dbReference>
<dbReference type="RefSeq" id="WP_139012010.1">
    <property type="nucleotide sequence ID" value="NZ_VBSN01000030.1"/>
</dbReference>
<dbReference type="PROSITE" id="PS50112">
    <property type="entry name" value="PAS"/>
    <property type="match status" value="1"/>
</dbReference>
<sequence length="1075" mass="120753">MTGQPKPFSIDNNLEIQRLELALQSAGIGTWQLNPENSTVRWCYRTKELFGFTGNDIIPFDEMLEMVHPDDRSQFQQAFQHVQTDPAQQSFSVEFRCLNKKDGRTIWVLCKGQIHHDEETDLPKVLGSFINVTGDVENRMQQNDIMQQLRIFQTMVEQAPMAIGLLSGPEMIITVGNAKIFEMWGKDASITGMKLIDALPEINDQVFLSLLQDVYKTGKSFNGNGVHARLLRNGMMEDVYFDFVYTALRDNSGAITGVMVLATDVTEQIKSRKELEASEAKFRALIEQAPVGTCLFVGKDMIVELANEPMIGYWGKDKSVIGKPLREAIPELEGQPFLDILDNIYKTGIPYSSKNAAVDLELNGVLSTYYYNFTYKPIFNSSGEIFGIINMSIDVTQQVKAQKSLEESESKLRSVIESAPAAMGLFIGQDMIIEMPNQAFIDIVGKGPDISGKPLSKVMPELENQPFLQILNDVYTTGVMYQSFGTQVNIERNGILNENYYDITYSPIFDNEGKVYAILDIATDVTERVVIQKQIEESQMQLLALFEQSPVAIAIISKDELRYVMANPYYKELVGRGNGELVGKPLLEAIPEIAGQGFDLLLQNVIETGIPFVSKEQAVKILKDDRMQTIYVDLNYQPQRDMNGRITGVLVVAMDITQQVLARQKIEEAESSLRSAVELADLGTWQYELASGEIDFSGRLLQWFGIDQHENLTRDKINSLIPAEDLLRIQNAMHEALKPDTSDKFNVEFMIQDNQAVSRRILHTQGKIFFNEKREAAKIIGAVQDITIQKKVKLALELQVQQRTEELEALNEELAAINEEYMATNEELAESNQLLIQSNQNLQQFAYVASHDLQEPLRKIQSFGNLLGDRYASELGEGRNYLLRMQSAAKRMSDLIEDLLSFSRISTKKENNEFVPLNKLINSILTDLELSIQESGAELVVGDLPVITGDAMQLGQLFQNLISNALKFRKKNIKPVIRIQSQVVSEKEIPLSGSSLRSASFYYKIDVKDNGIGFDQKYADRIFQLFQRLHGRSEYSGTGIGLAICEKVAANHGGMISVVSQPDEGSVFSVFLPAQ</sequence>
<evidence type="ECO:0000256" key="3">
    <source>
        <dbReference type="ARBA" id="ARBA00022553"/>
    </source>
</evidence>
<evidence type="ECO:0000259" key="8">
    <source>
        <dbReference type="PROSITE" id="PS50112"/>
    </source>
</evidence>
<evidence type="ECO:0000256" key="1">
    <source>
        <dbReference type="ARBA" id="ARBA00000085"/>
    </source>
</evidence>
<feature type="domain" description="PAS" evidence="8">
    <location>
        <begin position="15"/>
        <end position="86"/>
    </location>
</feature>
<dbReference type="SUPFAM" id="SSF47384">
    <property type="entry name" value="Homodimeric domain of signal transducing histidine kinase"/>
    <property type="match status" value="1"/>
</dbReference>
<dbReference type="InterPro" id="IPR036097">
    <property type="entry name" value="HisK_dim/P_sf"/>
</dbReference>
<dbReference type="GO" id="GO:0000155">
    <property type="term" value="F:phosphorelay sensor kinase activity"/>
    <property type="evidence" value="ECO:0007669"/>
    <property type="project" value="InterPro"/>
</dbReference>
<dbReference type="InterPro" id="IPR004358">
    <property type="entry name" value="Sig_transdc_His_kin-like_C"/>
</dbReference>
<feature type="domain" description="Histidine kinase" evidence="7">
    <location>
        <begin position="848"/>
        <end position="1075"/>
    </location>
</feature>
<evidence type="ECO:0000256" key="5">
    <source>
        <dbReference type="ARBA" id="ARBA00022777"/>
    </source>
</evidence>
<dbReference type="InterPro" id="IPR005467">
    <property type="entry name" value="His_kinase_dom"/>
</dbReference>
<dbReference type="SUPFAM" id="SSF55874">
    <property type="entry name" value="ATPase domain of HSP90 chaperone/DNA topoisomerase II/histidine kinase"/>
    <property type="match status" value="1"/>
</dbReference>
<evidence type="ECO:0000256" key="4">
    <source>
        <dbReference type="ARBA" id="ARBA00022679"/>
    </source>
</evidence>
<dbReference type="InterPro" id="IPR035965">
    <property type="entry name" value="PAS-like_dom_sf"/>
</dbReference>
<gene>
    <name evidence="10" type="ORF">FEM33_10455</name>
</gene>
<keyword evidence="5" id="KW-0418">Kinase</keyword>
<dbReference type="InterPro" id="IPR013655">
    <property type="entry name" value="PAS_fold_3"/>
</dbReference>
<dbReference type="InterPro" id="IPR000700">
    <property type="entry name" value="PAS-assoc_C"/>
</dbReference>
<dbReference type="PANTHER" id="PTHR43304">
    <property type="entry name" value="PHYTOCHROME-LIKE PROTEIN CPH1"/>
    <property type="match status" value="1"/>
</dbReference>
<dbReference type="AlphaFoldDB" id="A0A5M8R0U1"/>
<dbReference type="CDD" id="cd00130">
    <property type="entry name" value="PAS"/>
    <property type="match status" value="3"/>
</dbReference>
<dbReference type="Gene3D" id="3.30.565.10">
    <property type="entry name" value="Histidine kinase-like ATPase, C-terminal domain"/>
    <property type="match status" value="1"/>
</dbReference>
<dbReference type="Pfam" id="PF00512">
    <property type="entry name" value="HisKA"/>
    <property type="match status" value="1"/>
</dbReference>
<organism evidence="10 11">
    <name type="scientific">Dyadobacter flavalbus</name>
    <dbReference type="NCBI Taxonomy" id="2579942"/>
    <lineage>
        <taxon>Bacteria</taxon>
        <taxon>Pseudomonadati</taxon>
        <taxon>Bacteroidota</taxon>
        <taxon>Cytophagia</taxon>
        <taxon>Cytophagales</taxon>
        <taxon>Spirosomataceae</taxon>
        <taxon>Dyadobacter</taxon>
    </lineage>
</organism>
<feature type="domain" description="PAC" evidence="9">
    <location>
        <begin position="482"/>
        <end position="537"/>
    </location>
</feature>
<comment type="catalytic activity">
    <reaction evidence="1">
        <text>ATP + protein L-histidine = ADP + protein N-phospho-L-histidine.</text>
        <dbReference type="EC" id="2.7.13.3"/>
    </reaction>
</comment>
<reference evidence="10 11" key="1">
    <citation type="submission" date="2019-05" db="EMBL/GenBank/DDBJ databases">
        <authorList>
            <person name="Qu J.-H."/>
        </authorList>
    </citation>
    <scope>NUCLEOTIDE SEQUENCE [LARGE SCALE GENOMIC DNA]</scope>
    <source>
        <strain evidence="10 11">NS28</strain>
    </source>
</reference>
<dbReference type="InterPro" id="IPR001610">
    <property type="entry name" value="PAC"/>
</dbReference>
<dbReference type="Proteomes" id="UP000323994">
    <property type="component" value="Unassembled WGS sequence"/>
</dbReference>
<dbReference type="Gene3D" id="1.10.287.130">
    <property type="match status" value="1"/>
</dbReference>
<dbReference type="OrthoDB" id="9766459at2"/>
<keyword evidence="11" id="KW-1185">Reference proteome</keyword>
<name>A0A5M8R0U1_9BACT</name>
<dbReference type="EMBL" id="VBSN01000030">
    <property type="protein sequence ID" value="KAA6439862.1"/>
    <property type="molecule type" value="Genomic_DNA"/>
</dbReference>
<proteinExistence type="predicted"/>
<feature type="coiled-coil region" evidence="6">
    <location>
        <begin position="793"/>
        <end position="834"/>
    </location>
</feature>
<dbReference type="SMART" id="SM00086">
    <property type="entry name" value="PAC"/>
    <property type="match status" value="5"/>
</dbReference>
<dbReference type="EC" id="2.7.13.3" evidence="2"/>
<dbReference type="PANTHER" id="PTHR43304:SF1">
    <property type="entry name" value="PAC DOMAIN-CONTAINING PROTEIN"/>
    <property type="match status" value="1"/>
</dbReference>
<dbReference type="SMART" id="SM00387">
    <property type="entry name" value="HATPase_c"/>
    <property type="match status" value="1"/>
</dbReference>
<dbReference type="InterPro" id="IPR000014">
    <property type="entry name" value="PAS"/>
</dbReference>
<dbReference type="Pfam" id="PF08447">
    <property type="entry name" value="PAS_3"/>
    <property type="match status" value="1"/>
</dbReference>
<keyword evidence="6" id="KW-0175">Coiled coil</keyword>
<feature type="domain" description="PAC" evidence="9">
    <location>
        <begin position="615"/>
        <end position="668"/>
    </location>
</feature>
<dbReference type="PROSITE" id="PS50113">
    <property type="entry name" value="PAC"/>
    <property type="match status" value="5"/>
</dbReference>
<evidence type="ECO:0000259" key="7">
    <source>
        <dbReference type="PROSITE" id="PS50109"/>
    </source>
</evidence>
<comment type="caution">
    <text evidence="10">The sequence shown here is derived from an EMBL/GenBank/DDBJ whole genome shotgun (WGS) entry which is preliminary data.</text>
</comment>
<dbReference type="SMART" id="SM00388">
    <property type="entry name" value="HisKA"/>
    <property type="match status" value="1"/>
</dbReference>
<evidence type="ECO:0000259" key="9">
    <source>
        <dbReference type="PROSITE" id="PS50113"/>
    </source>
</evidence>
<dbReference type="PROSITE" id="PS50109">
    <property type="entry name" value="HIS_KIN"/>
    <property type="match status" value="1"/>
</dbReference>
<accession>A0A5M8R0U1</accession>
<evidence type="ECO:0000256" key="6">
    <source>
        <dbReference type="SAM" id="Coils"/>
    </source>
</evidence>
<dbReference type="InterPro" id="IPR003661">
    <property type="entry name" value="HisK_dim/P_dom"/>
</dbReference>
<dbReference type="SMART" id="SM00091">
    <property type="entry name" value="PAS"/>
    <property type="match status" value="6"/>
</dbReference>
<dbReference type="Pfam" id="PF08448">
    <property type="entry name" value="PAS_4"/>
    <property type="match status" value="4"/>
</dbReference>
<dbReference type="InterPro" id="IPR013656">
    <property type="entry name" value="PAS_4"/>
</dbReference>
<dbReference type="InterPro" id="IPR036890">
    <property type="entry name" value="HATPase_C_sf"/>
</dbReference>
<dbReference type="Pfam" id="PF02518">
    <property type="entry name" value="HATPase_c"/>
    <property type="match status" value="1"/>
</dbReference>
<dbReference type="PRINTS" id="PR00344">
    <property type="entry name" value="BCTRLSENSOR"/>
</dbReference>
<keyword evidence="4" id="KW-0808">Transferase</keyword>
<dbReference type="InterPro" id="IPR003594">
    <property type="entry name" value="HATPase_dom"/>
</dbReference>
<feature type="domain" description="PAC" evidence="9">
    <location>
        <begin position="91"/>
        <end position="144"/>
    </location>
</feature>
<protein>
    <recommendedName>
        <fullName evidence="2">histidine kinase</fullName>
        <ecNumber evidence="2">2.7.13.3</ecNumber>
    </recommendedName>
</protein>
<feature type="domain" description="PAC" evidence="9">
    <location>
        <begin position="351"/>
        <end position="407"/>
    </location>
</feature>
<evidence type="ECO:0000313" key="11">
    <source>
        <dbReference type="Proteomes" id="UP000323994"/>
    </source>
</evidence>
<keyword evidence="3" id="KW-0597">Phosphoprotein</keyword>
<evidence type="ECO:0000313" key="10">
    <source>
        <dbReference type="EMBL" id="KAA6439862.1"/>
    </source>
</evidence>
<feature type="domain" description="PAC" evidence="9">
    <location>
        <begin position="224"/>
        <end position="277"/>
    </location>
</feature>
<dbReference type="InterPro" id="IPR052162">
    <property type="entry name" value="Sensor_kinase/Photoreceptor"/>
</dbReference>
<dbReference type="CDD" id="cd00082">
    <property type="entry name" value="HisKA"/>
    <property type="match status" value="1"/>
</dbReference>
<dbReference type="NCBIfam" id="TIGR00229">
    <property type="entry name" value="sensory_box"/>
    <property type="match status" value="3"/>
</dbReference>
<dbReference type="Gene3D" id="3.30.450.20">
    <property type="entry name" value="PAS domain"/>
    <property type="match status" value="6"/>
</dbReference>
<evidence type="ECO:0000256" key="2">
    <source>
        <dbReference type="ARBA" id="ARBA00012438"/>
    </source>
</evidence>